<evidence type="ECO:0000313" key="2">
    <source>
        <dbReference type="EMBL" id="KAK2634351.1"/>
    </source>
</evidence>
<accession>A0AAD9WKD2</accession>
<evidence type="ECO:0000313" key="3">
    <source>
        <dbReference type="Proteomes" id="UP001280121"/>
    </source>
</evidence>
<name>A0AAD9WKD2_9ROSI</name>
<keyword evidence="3" id="KW-1185">Reference proteome</keyword>
<gene>
    <name evidence="2" type="ORF">Ddye_029143</name>
</gene>
<dbReference type="Pfam" id="PF10551">
    <property type="entry name" value="MULE"/>
    <property type="match status" value="1"/>
</dbReference>
<dbReference type="EMBL" id="JANJYI010000009">
    <property type="protein sequence ID" value="KAK2634351.1"/>
    <property type="molecule type" value="Genomic_DNA"/>
</dbReference>
<comment type="caution">
    <text evidence="2">The sequence shown here is derived from an EMBL/GenBank/DDBJ whole genome shotgun (WGS) entry which is preliminary data.</text>
</comment>
<dbReference type="AlphaFoldDB" id="A0AAD9WKD2"/>
<proteinExistence type="predicted"/>
<dbReference type="PANTHER" id="PTHR31973:SF187">
    <property type="entry name" value="MUTATOR TRANSPOSASE MUDRA PROTEIN"/>
    <property type="match status" value="1"/>
</dbReference>
<dbReference type="Proteomes" id="UP001280121">
    <property type="component" value="Unassembled WGS sequence"/>
</dbReference>
<dbReference type="PANTHER" id="PTHR31973">
    <property type="entry name" value="POLYPROTEIN, PUTATIVE-RELATED"/>
    <property type="match status" value="1"/>
</dbReference>
<dbReference type="InterPro" id="IPR018289">
    <property type="entry name" value="MULE_transposase_dom"/>
</dbReference>
<organism evidence="2 3">
    <name type="scientific">Dipteronia dyeriana</name>
    <dbReference type="NCBI Taxonomy" id="168575"/>
    <lineage>
        <taxon>Eukaryota</taxon>
        <taxon>Viridiplantae</taxon>
        <taxon>Streptophyta</taxon>
        <taxon>Embryophyta</taxon>
        <taxon>Tracheophyta</taxon>
        <taxon>Spermatophyta</taxon>
        <taxon>Magnoliopsida</taxon>
        <taxon>eudicotyledons</taxon>
        <taxon>Gunneridae</taxon>
        <taxon>Pentapetalae</taxon>
        <taxon>rosids</taxon>
        <taxon>malvids</taxon>
        <taxon>Sapindales</taxon>
        <taxon>Sapindaceae</taxon>
        <taxon>Hippocastanoideae</taxon>
        <taxon>Acereae</taxon>
        <taxon>Dipteronia</taxon>
    </lineage>
</organism>
<sequence length="291" mass="32252">MPYIPVPLTTSSFDIPNPQSRFITDLNEVDFSRFEETIFYTDGDNDDVGENEHVGVDELGDQIDLGANLGGDYGADLGLETDEMGEVPDLRELTVIPEVPKSVCEMPDEIGDDSKLALVTKSNPFKKFIAQKRGFLEGCRPFIGIDGCHLKGPYGCVILPAVALDANSGLYPLAYCICKGETLLSWSWFLWQLLCFLKYPKDIPICFMSDMQKGVIRALKIHHFGVNGNQCSLEEFVDPALSKAAYLRTCDYMIHPIPDLCVWGDPVGAPIQPPPLKRNQEGQTTQEKGIN</sequence>
<reference evidence="2" key="1">
    <citation type="journal article" date="2023" name="Plant J.">
        <title>Genome sequences and population genomics provide insights into the demographic history, inbreeding, and mutation load of two 'living fossil' tree species of Dipteronia.</title>
        <authorList>
            <person name="Feng Y."/>
            <person name="Comes H.P."/>
            <person name="Chen J."/>
            <person name="Zhu S."/>
            <person name="Lu R."/>
            <person name="Zhang X."/>
            <person name="Li P."/>
            <person name="Qiu J."/>
            <person name="Olsen K.M."/>
            <person name="Qiu Y."/>
        </authorList>
    </citation>
    <scope>NUCLEOTIDE SEQUENCE</scope>
    <source>
        <strain evidence="2">KIB01</strain>
    </source>
</reference>
<protein>
    <recommendedName>
        <fullName evidence="1">MULE transposase domain-containing protein</fullName>
    </recommendedName>
</protein>
<feature type="domain" description="MULE transposase" evidence="1">
    <location>
        <begin position="143"/>
        <end position="229"/>
    </location>
</feature>
<evidence type="ECO:0000259" key="1">
    <source>
        <dbReference type="Pfam" id="PF10551"/>
    </source>
</evidence>